<gene>
    <name evidence="2" type="ORF">KDD93_04675</name>
</gene>
<dbReference type="SUPFAM" id="SSF46565">
    <property type="entry name" value="Chaperone J-domain"/>
    <property type="match status" value="1"/>
</dbReference>
<feature type="domain" description="J" evidence="1">
    <location>
        <begin position="204"/>
        <end position="266"/>
    </location>
</feature>
<dbReference type="Pfam" id="PF00226">
    <property type="entry name" value="DnaJ"/>
    <property type="match status" value="1"/>
</dbReference>
<dbReference type="NCBIfam" id="NF006502">
    <property type="entry name" value="PRK08937.3-2"/>
    <property type="match status" value="1"/>
</dbReference>
<comment type="caution">
    <text evidence="2">The sequence shown here is derived from an EMBL/GenBank/DDBJ whole genome shotgun (WGS) entry which is preliminary data.</text>
</comment>
<dbReference type="CDD" id="cd06257">
    <property type="entry name" value="DnaJ"/>
    <property type="match status" value="1"/>
</dbReference>
<keyword evidence="2" id="KW-0456">Lyase</keyword>
<reference evidence="2 3" key="1">
    <citation type="submission" date="2021-04" db="EMBL/GenBank/DDBJ databases">
        <title>Molecular and phenotypic characterization and identification of bacterial isolates recovered from the Anatolian ground squirrels (Spermophilus xanthoprymnus) and which have the potential to form a new species in the Campylobacter genus.</title>
        <authorList>
            <person name="Aydin F."/>
            <person name="Abay S."/>
            <person name="Kayman T."/>
            <person name="Karakaya E."/>
            <person name="Mustak H.K."/>
            <person name="Mustak I.B."/>
            <person name="Bilgin N."/>
            <person name="Duzler A."/>
            <person name="Sahin O."/>
            <person name="Guran O."/>
            <person name="Saticioglu I.B."/>
        </authorList>
    </citation>
    <scope>NUCLEOTIDE SEQUENCE [LARGE SCALE GENOMIC DNA]</scope>
    <source>
        <strain evidence="3">faydin-G24</strain>
    </source>
</reference>
<dbReference type="PROSITE" id="PS50076">
    <property type="entry name" value="DNAJ_2"/>
    <property type="match status" value="1"/>
</dbReference>
<protein>
    <submittedName>
        <fullName evidence="2">Adenylosuccinate lyase</fullName>
        <ecNumber evidence="2">4.3.2.2</ecNumber>
    </submittedName>
</protein>
<evidence type="ECO:0000259" key="1">
    <source>
        <dbReference type="PROSITE" id="PS50076"/>
    </source>
</evidence>
<proteinExistence type="predicted"/>
<sequence length="274" mass="32606">MNIMHTLESLSIQTTDDVLFRDLRDMINKNFKNNIANKGKVIAFYEESEIPQRKCFVKFIKKLYEKQSGKSLNLNFAEYKTIKLNYIQKNAISSVLNIEVDFLRDEVIFTLNETPKIFTTYLMQKFKNNATNYNHKLNKLSVKVALESDFDVLSEFFTKKEHMKFIVHFDFDMTDFERFKHKFKVQNSSKFINRFSALASMLEENFEILGCDKNDSFDEIRESYLKLVKIYHPDRHANKTQKIQEQYRANFEKIQNAYEALKPFYKNQEAFVSA</sequence>
<evidence type="ECO:0000313" key="2">
    <source>
        <dbReference type="EMBL" id="MBR8463871.1"/>
    </source>
</evidence>
<name>A0ABS5HHX3_9BACT</name>
<dbReference type="EC" id="4.3.2.2" evidence="2"/>
<dbReference type="Proteomes" id="UP000682951">
    <property type="component" value="Unassembled WGS sequence"/>
</dbReference>
<evidence type="ECO:0000313" key="3">
    <source>
        <dbReference type="Proteomes" id="UP000682951"/>
    </source>
</evidence>
<dbReference type="PANTHER" id="PTHR24074">
    <property type="entry name" value="CO-CHAPERONE PROTEIN DJLA"/>
    <property type="match status" value="1"/>
</dbReference>
<accession>A0ABS5HHX3</accession>
<organism evidence="2 3">
    <name type="scientific">Campylobacter anatolicus</name>
    <dbReference type="NCBI Taxonomy" id="2829105"/>
    <lineage>
        <taxon>Bacteria</taxon>
        <taxon>Pseudomonadati</taxon>
        <taxon>Campylobacterota</taxon>
        <taxon>Epsilonproteobacteria</taxon>
        <taxon>Campylobacterales</taxon>
        <taxon>Campylobacteraceae</taxon>
        <taxon>Campylobacter</taxon>
    </lineage>
</organism>
<dbReference type="EMBL" id="JAGSSW010000004">
    <property type="protein sequence ID" value="MBR8463871.1"/>
    <property type="molecule type" value="Genomic_DNA"/>
</dbReference>
<dbReference type="InterPro" id="IPR050817">
    <property type="entry name" value="DjlA_DnaK_co-chaperone"/>
</dbReference>
<dbReference type="Gene3D" id="1.10.287.110">
    <property type="entry name" value="DnaJ domain"/>
    <property type="match status" value="1"/>
</dbReference>
<dbReference type="InterPro" id="IPR001623">
    <property type="entry name" value="DnaJ_domain"/>
</dbReference>
<dbReference type="PRINTS" id="PR00625">
    <property type="entry name" value="JDOMAIN"/>
</dbReference>
<dbReference type="SMART" id="SM00271">
    <property type="entry name" value="DnaJ"/>
    <property type="match status" value="1"/>
</dbReference>
<keyword evidence="3" id="KW-1185">Reference proteome</keyword>
<dbReference type="GO" id="GO:0016829">
    <property type="term" value="F:lyase activity"/>
    <property type="evidence" value="ECO:0007669"/>
    <property type="project" value="UniProtKB-KW"/>
</dbReference>
<dbReference type="InterPro" id="IPR036869">
    <property type="entry name" value="J_dom_sf"/>
</dbReference>